<sequence length="75" mass="8676">MLEHAVRLHLSHSKVVFIPWLARHAIESKFKICIEDYLSNSDRRHSISISNCDWLCRLRSLVSSACEGCDCVFEL</sequence>
<evidence type="ECO:0000313" key="2">
    <source>
        <dbReference type="Proteomes" id="UP000054018"/>
    </source>
</evidence>
<proteinExistence type="predicted"/>
<name>A0A0C9XJV9_9AGAM</name>
<protein>
    <submittedName>
        <fullName evidence="1">Uncharacterized protein</fullName>
    </submittedName>
</protein>
<gene>
    <name evidence="1" type="ORF">PISMIDRAFT_433600</name>
</gene>
<dbReference type="AlphaFoldDB" id="A0A0C9XJV9"/>
<reference evidence="2" key="2">
    <citation type="submission" date="2015-01" db="EMBL/GenBank/DDBJ databases">
        <title>Evolutionary Origins and Diversification of the Mycorrhizal Mutualists.</title>
        <authorList>
            <consortium name="DOE Joint Genome Institute"/>
            <consortium name="Mycorrhizal Genomics Consortium"/>
            <person name="Kohler A."/>
            <person name="Kuo A."/>
            <person name="Nagy L.G."/>
            <person name="Floudas D."/>
            <person name="Copeland A."/>
            <person name="Barry K.W."/>
            <person name="Cichocki N."/>
            <person name="Veneault-Fourrey C."/>
            <person name="LaButti K."/>
            <person name="Lindquist E.A."/>
            <person name="Lipzen A."/>
            <person name="Lundell T."/>
            <person name="Morin E."/>
            <person name="Murat C."/>
            <person name="Riley R."/>
            <person name="Ohm R."/>
            <person name="Sun H."/>
            <person name="Tunlid A."/>
            <person name="Henrissat B."/>
            <person name="Grigoriev I.V."/>
            <person name="Hibbett D.S."/>
            <person name="Martin F."/>
        </authorList>
    </citation>
    <scope>NUCLEOTIDE SEQUENCE [LARGE SCALE GENOMIC DNA]</scope>
    <source>
        <strain evidence="2">441</strain>
    </source>
</reference>
<organism evidence="1 2">
    <name type="scientific">Pisolithus microcarpus 441</name>
    <dbReference type="NCBI Taxonomy" id="765257"/>
    <lineage>
        <taxon>Eukaryota</taxon>
        <taxon>Fungi</taxon>
        <taxon>Dikarya</taxon>
        <taxon>Basidiomycota</taxon>
        <taxon>Agaricomycotina</taxon>
        <taxon>Agaricomycetes</taxon>
        <taxon>Agaricomycetidae</taxon>
        <taxon>Boletales</taxon>
        <taxon>Sclerodermatineae</taxon>
        <taxon>Pisolithaceae</taxon>
        <taxon>Pisolithus</taxon>
    </lineage>
</organism>
<reference evidence="1 2" key="1">
    <citation type="submission" date="2014-04" db="EMBL/GenBank/DDBJ databases">
        <authorList>
            <consortium name="DOE Joint Genome Institute"/>
            <person name="Kuo A."/>
            <person name="Kohler A."/>
            <person name="Costa M.D."/>
            <person name="Nagy L.G."/>
            <person name="Floudas D."/>
            <person name="Copeland A."/>
            <person name="Barry K.W."/>
            <person name="Cichocki N."/>
            <person name="Veneault-Fourrey C."/>
            <person name="LaButti K."/>
            <person name="Lindquist E.A."/>
            <person name="Lipzen A."/>
            <person name="Lundell T."/>
            <person name="Morin E."/>
            <person name="Murat C."/>
            <person name="Sun H."/>
            <person name="Tunlid A."/>
            <person name="Henrissat B."/>
            <person name="Grigoriev I.V."/>
            <person name="Hibbett D.S."/>
            <person name="Martin F."/>
            <person name="Nordberg H.P."/>
            <person name="Cantor M.N."/>
            <person name="Hua S.X."/>
        </authorList>
    </citation>
    <scope>NUCLEOTIDE SEQUENCE [LARGE SCALE GENOMIC DNA]</scope>
    <source>
        <strain evidence="1 2">441</strain>
    </source>
</reference>
<accession>A0A0C9XJV9</accession>
<keyword evidence="2" id="KW-1185">Reference proteome</keyword>
<evidence type="ECO:0000313" key="1">
    <source>
        <dbReference type="EMBL" id="KIK12580.1"/>
    </source>
</evidence>
<dbReference type="EMBL" id="KN834069">
    <property type="protein sequence ID" value="KIK12580.1"/>
    <property type="molecule type" value="Genomic_DNA"/>
</dbReference>
<dbReference type="HOGENOM" id="CLU_2672008_0_0_1"/>
<dbReference type="Proteomes" id="UP000054018">
    <property type="component" value="Unassembled WGS sequence"/>
</dbReference>